<protein>
    <submittedName>
        <fullName evidence="2">Uncharacterized protein</fullName>
    </submittedName>
</protein>
<evidence type="ECO:0000313" key="2">
    <source>
        <dbReference type="EMBL" id="OTF91813.1"/>
    </source>
</evidence>
<organism evidence="2 3">
    <name type="scientific">Helianthus annuus</name>
    <name type="common">Common sunflower</name>
    <dbReference type="NCBI Taxonomy" id="4232"/>
    <lineage>
        <taxon>Eukaryota</taxon>
        <taxon>Viridiplantae</taxon>
        <taxon>Streptophyta</taxon>
        <taxon>Embryophyta</taxon>
        <taxon>Tracheophyta</taxon>
        <taxon>Spermatophyta</taxon>
        <taxon>Magnoliopsida</taxon>
        <taxon>eudicotyledons</taxon>
        <taxon>Gunneridae</taxon>
        <taxon>Pentapetalae</taxon>
        <taxon>asterids</taxon>
        <taxon>campanulids</taxon>
        <taxon>Asterales</taxon>
        <taxon>Asteraceae</taxon>
        <taxon>Asteroideae</taxon>
        <taxon>Heliantheae alliance</taxon>
        <taxon>Heliantheae</taxon>
        <taxon>Helianthus</taxon>
    </lineage>
</organism>
<proteinExistence type="predicted"/>
<dbReference type="AlphaFoldDB" id="A0A251S020"/>
<evidence type="ECO:0000313" key="3">
    <source>
        <dbReference type="Proteomes" id="UP000215914"/>
    </source>
</evidence>
<keyword evidence="3" id="KW-1185">Reference proteome</keyword>
<sequence length="78" mass="8883">MINGFWLYHKTTRRTEVTKKKQSETTSAAPPSGFSHQRRILPLRRLLPTPLIAADIGSFLSADCYQQPSLCFFIRLSS</sequence>
<dbReference type="InParanoid" id="A0A251S020"/>
<dbReference type="Proteomes" id="UP000215914">
    <property type="component" value="Chromosome 16"/>
</dbReference>
<dbReference type="EMBL" id="CM007905">
    <property type="protein sequence ID" value="OTF91813.1"/>
    <property type="molecule type" value="Genomic_DNA"/>
</dbReference>
<evidence type="ECO:0000256" key="1">
    <source>
        <dbReference type="SAM" id="MobiDB-lite"/>
    </source>
</evidence>
<feature type="region of interest" description="Disordered" evidence="1">
    <location>
        <begin position="16"/>
        <end position="35"/>
    </location>
</feature>
<accession>A0A251S020</accession>
<name>A0A251S020_HELAN</name>
<reference evidence="3" key="1">
    <citation type="journal article" date="2017" name="Nature">
        <title>The sunflower genome provides insights into oil metabolism, flowering and Asterid evolution.</title>
        <authorList>
            <person name="Badouin H."/>
            <person name="Gouzy J."/>
            <person name="Grassa C.J."/>
            <person name="Murat F."/>
            <person name="Staton S.E."/>
            <person name="Cottret L."/>
            <person name="Lelandais-Briere C."/>
            <person name="Owens G.L."/>
            <person name="Carrere S."/>
            <person name="Mayjonade B."/>
            <person name="Legrand L."/>
            <person name="Gill N."/>
            <person name="Kane N.C."/>
            <person name="Bowers J.E."/>
            <person name="Hubner S."/>
            <person name="Bellec A."/>
            <person name="Berard A."/>
            <person name="Berges H."/>
            <person name="Blanchet N."/>
            <person name="Boniface M.C."/>
            <person name="Brunel D."/>
            <person name="Catrice O."/>
            <person name="Chaidir N."/>
            <person name="Claudel C."/>
            <person name="Donnadieu C."/>
            <person name="Faraut T."/>
            <person name="Fievet G."/>
            <person name="Helmstetter N."/>
            <person name="King M."/>
            <person name="Knapp S.J."/>
            <person name="Lai Z."/>
            <person name="Le Paslier M.C."/>
            <person name="Lippi Y."/>
            <person name="Lorenzon L."/>
            <person name="Mandel J.R."/>
            <person name="Marage G."/>
            <person name="Marchand G."/>
            <person name="Marquand E."/>
            <person name="Bret-Mestries E."/>
            <person name="Morien E."/>
            <person name="Nambeesan S."/>
            <person name="Nguyen T."/>
            <person name="Pegot-Espagnet P."/>
            <person name="Pouilly N."/>
            <person name="Raftis F."/>
            <person name="Sallet E."/>
            <person name="Schiex T."/>
            <person name="Thomas J."/>
            <person name="Vandecasteele C."/>
            <person name="Vares D."/>
            <person name="Vear F."/>
            <person name="Vautrin S."/>
            <person name="Crespi M."/>
            <person name="Mangin B."/>
            <person name="Burke J.M."/>
            <person name="Salse J."/>
            <person name="Munos S."/>
            <person name="Vincourt P."/>
            <person name="Rieseberg L.H."/>
            <person name="Langlade N.B."/>
        </authorList>
    </citation>
    <scope>NUCLEOTIDE SEQUENCE [LARGE SCALE GENOMIC DNA]</scope>
    <source>
        <strain evidence="3">cv. SF193</strain>
    </source>
</reference>
<gene>
    <name evidence="2" type="ORF">HannXRQ_Chr16g0515071</name>
</gene>